<comment type="similarity">
    <text evidence="2 4">Belongs to the ATPase inhibitor family.</text>
</comment>
<gene>
    <name evidence="7" type="ORF">SRS1_13564</name>
</gene>
<keyword evidence="3" id="KW-0496">Mitochondrion</keyword>
<evidence type="ECO:0000313" key="7">
    <source>
        <dbReference type="EMBL" id="SJX66116.1"/>
    </source>
</evidence>
<comment type="function">
    <text evidence="4">Inhibits the enzyme activity of ATPase.</text>
</comment>
<evidence type="ECO:0000256" key="3">
    <source>
        <dbReference type="ARBA" id="ARBA00023128"/>
    </source>
</evidence>
<name>A0A2N8UMJ4_9BASI</name>
<evidence type="ECO:0000256" key="2">
    <source>
        <dbReference type="ARBA" id="ARBA00010901"/>
    </source>
</evidence>
<protein>
    <recommendedName>
        <fullName evidence="4">ATPase inhibitor, mitochondrial</fullName>
    </recommendedName>
</protein>
<organism evidence="7 8">
    <name type="scientific">Sporisorium reilianum f. sp. reilianum</name>
    <dbReference type="NCBI Taxonomy" id="72559"/>
    <lineage>
        <taxon>Eukaryota</taxon>
        <taxon>Fungi</taxon>
        <taxon>Dikarya</taxon>
        <taxon>Basidiomycota</taxon>
        <taxon>Ustilaginomycotina</taxon>
        <taxon>Ustilaginomycetes</taxon>
        <taxon>Ustilaginales</taxon>
        <taxon>Ustilaginaceae</taxon>
        <taxon>Sporisorium</taxon>
    </lineage>
</organism>
<comment type="subcellular location">
    <subcellularLocation>
        <location evidence="1">Mitochondrion</location>
    </subcellularLocation>
</comment>
<dbReference type="InterPro" id="IPR007648">
    <property type="entry name" value="ATPase_inhibitor_mt"/>
</dbReference>
<accession>A0A2N8UMJ4</accession>
<evidence type="ECO:0000313" key="8">
    <source>
        <dbReference type="Proteomes" id="UP000239563"/>
    </source>
</evidence>
<sequence>MSLLRISTSSLARVSKAPSFAMATRGYADGPTEKAGATASSQGWSKREQAQENQYVQQAEKEKLAKLRESIKKQREHLDEVESQLNNLDKK</sequence>
<reference evidence="7 8" key="1">
    <citation type="submission" date="2017-02" db="EMBL/GenBank/DDBJ databases">
        <authorList>
            <person name="Peterson S.W."/>
        </authorList>
    </citation>
    <scope>NUCLEOTIDE SEQUENCE [LARGE SCALE GENOMIC DNA]</scope>
    <source>
        <strain evidence="7 8">SRS1_H2-8</strain>
    </source>
</reference>
<dbReference type="Proteomes" id="UP000239563">
    <property type="component" value="Chromosome XX"/>
</dbReference>
<dbReference type="Gene3D" id="1.20.5.500">
    <property type="entry name" value="Single helix bin"/>
    <property type="match status" value="1"/>
</dbReference>
<evidence type="ECO:0000256" key="1">
    <source>
        <dbReference type="ARBA" id="ARBA00004173"/>
    </source>
</evidence>
<dbReference type="GO" id="GO:0005739">
    <property type="term" value="C:mitochondrion"/>
    <property type="evidence" value="ECO:0007669"/>
    <property type="project" value="UniProtKB-SubCell"/>
</dbReference>
<evidence type="ECO:0000256" key="4">
    <source>
        <dbReference type="RuleBase" id="RU368087"/>
    </source>
</evidence>
<dbReference type="GO" id="GO:0042030">
    <property type="term" value="F:ATPase inhibitor activity"/>
    <property type="evidence" value="ECO:0007669"/>
    <property type="project" value="InterPro"/>
</dbReference>
<dbReference type="AlphaFoldDB" id="A0A2N8UMJ4"/>
<feature type="region of interest" description="Disordered" evidence="6">
    <location>
        <begin position="17"/>
        <end position="57"/>
    </location>
</feature>
<evidence type="ECO:0000256" key="6">
    <source>
        <dbReference type="SAM" id="MobiDB-lite"/>
    </source>
</evidence>
<keyword evidence="5" id="KW-0175">Coiled coil</keyword>
<proteinExistence type="inferred from homology"/>
<evidence type="ECO:0000256" key="5">
    <source>
        <dbReference type="SAM" id="Coils"/>
    </source>
</evidence>
<feature type="coiled-coil region" evidence="5">
    <location>
        <begin position="57"/>
        <end position="91"/>
    </location>
</feature>
<dbReference type="Pfam" id="PF04568">
    <property type="entry name" value="IATP"/>
    <property type="match status" value="1"/>
</dbReference>
<dbReference type="EMBL" id="LT795073">
    <property type="protein sequence ID" value="SJX66116.1"/>
    <property type="molecule type" value="Genomic_DNA"/>
</dbReference>